<dbReference type="Proteomes" id="UP001303236">
    <property type="component" value="Chromosome"/>
</dbReference>
<keyword evidence="3" id="KW-1185">Reference proteome</keyword>
<gene>
    <name evidence="2" type="ORF">RI138_03000</name>
</gene>
<evidence type="ECO:0000313" key="2">
    <source>
        <dbReference type="EMBL" id="WNF25850.1"/>
    </source>
</evidence>
<feature type="compositionally biased region" description="Acidic residues" evidence="1">
    <location>
        <begin position="83"/>
        <end position="94"/>
    </location>
</feature>
<reference evidence="2 3" key="1">
    <citation type="submission" date="2023-09" db="EMBL/GenBank/DDBJ databases">
        <title>Genome completion map analysis of the actinomycetes C11-1.</title>
        <authorList>
            <person name="Qin P."/>
            <person name="Guan P."/>
        </authorList>
    </citation>
    <scope>NUCLEOTIDE SEQUENCE [LARGE SCALE GENOMIC DNA]</scope>
    <source>
        <strain evidence="2 3">C11-1</strain>
    </source>
</reference>
<proteinExistence type="predicted"/>
<feature type="region of interest" description="Disordered" evidence="1">
    <location>
        <begin position="1"/>
        <end position="51"/>
    </location>
</feature>
<protein>
    <submittedName>
        <fullName evidence="2">Uncharacterized protein</fullName>
    </submittedName>
</protein>
<feature type="region of interest" description="Disordered" evidence="1">
    <location>
        <begin position="63"/>
        <end position="94"/>
    </location>
</feature>
<name>A0ABY9VPL5_9ACTN</name>
<evidence type="ECO:0000313" key="3">
    <source>
        <dbReference type="Proteomes" id="UP001303236"/>
    </source>
</evidence>
<dbReference type="EMBL" id="CP134500">
    <property type="protein sequence ID" value="WNF25850.1"/>
    <property type="molecule type" value="Genomic_DNA"/>
</dbReference>
<sequence>MPDTAGETPGPRGAGPEVARADRAAARDAAGVGRAAPPPSHAQRLPDRLSPLKFKNLNVLGRYSFTPSTPRQGLRPLRAPDAPELDEDEDEEMA</sequence>
<organism evidence="2 3">
    <name type="scientific">Streptomyces durocortorensis</name>
    <dbReference type="NCBI Taxonomy" id="2811104"/>
    <lineage>
        <taxon>Bacteria</taxon>
        <taxon>Bacillati</taxon>
        <taxon>Actinomycetota</taxon>
        <taxon>Actinomycetes</taxon>
        <taxon>Kitasatosporales</taxon>
        <taxon>Streptomycetaceae</taxon>
        <taxon>Streptomyces</taxon>
    </lineage>
</organism>
<evidence type="ECO:0000256" key="1">
    <source>
        <dbReference type="SAM" id="MobiDB-lite"/>
    </source>
</evidence>
<accession>A0ABY9VPL5</accession>